<proteinExistence type="predicted"/>
<dbReference type="STRING" id="341036.SAMN05660649_01618"/>
<gene>
    <name evidence="1" type="ORF">SAMN05660649_01618</name>
</gene>
<dbReference type="InterPro" id="IPR016155">
    <property type="entry name" value="Mopterin_synth/thiamin_S_b"/>
</dbReference>
<dbReference type="SUPFAM" id="SSF54285">
    <property type="entry name" value="MoaD/ThiS"/>
    <property type="match status" value="1"/>
</dbReference>
<dbReference type="EMBL" id="FOOX01000004">
    <property type="protein sequence ID" value="SFG41296.1"/>
    <property type="molecule type" value="Genomic_DNA"/>
</dbReference>
<accession>A0A1I2RU58</accession>
<evidence type="ECO:0000313" key="2">
    <source>
        <dbReference type="Proteomes" id="UP000199337"/>
    </source>
</evidence>
<dbReference type="AlphaFoldDB" id="A0A1I2RU58"/>
<protein>
    <submittedName>
        <fullName evidence="1">Sulfur carrier protein</fullName>
    </submittedName>
</protein>
<evidence type="ECO:0000313" key="1">
    <source>
        <dbReference type="EMBL" id="SFG41296.1"/>
    </source>
</evidence>
<dbReference type="NCBIfam" id="TIGR01683">
    <property type="entry name" value="thiS"/>
    <property type="match status" value="1"/>
</dbReference>
<dbReference type="Proteomes" id="UP000199337">
    <property type="component" value="Unassembled WGS sequence"/>
</dbReference>
<dbReference type="CDD" id="cd00565">
    <property type="entry name" value="Ubl_ThiS"/>
    <property type="match status" value="1"/>
</dbReference>
<dbReference type="InterPro" id="IPR003749">
    <property type="entry name" value="ThiS/MoaD-like"/>
</dbReference>
<name>A0A1I2RU58_9FIRM</name>
<dbReference type="OrthoDB" id="9810692at2"/>
<dbReference type="InterPro" id="IPR010035">
    <property type="entry name" value="Thi_S"/>
</dbReference>
<keyword evidence="2" id="KW-1185">Reference proteome</keyword>
<reference evidence="2" key="1">
    <citation type="submission" date="2016-10" db="EMBL/GenBank/DDBJ databases">
        <authorList>
            <person name="Varghese N."/>
            <person name="Submissions S."/>
        </authorList>
    </citation>
    <scope>NUCLEOTIDE SEQUENCE [LARGE SCALE GENOMIC DNA]</scope>
    <source>
        <strain evidence="2">DSM 17038</strain>
    </source>
</reference>
<dbReference type="PANTHER" id="PTHR34472">
    <property type="entry name" value="SULFUR CARRIER PROTEIN THIS"/>
    <property type="match status" value="1"/>
</dbReference>
<dbReference type="InterPro" id="IPR012675">
    <property type="entry name" value="Beta-grasp_dom_sf"/>
</dbReference>
<dbReference type="RefSeq" id="WP_092470446.1">
    <property type="nucleotide sequence ID" value="NZ_FOOX01000004.1"/>
</dbReference>
<organism evidence="1 2">
    <name type="scientific">Desulfotruncus arcticus DSM 17038</name>
    <dbReference type="NCBI Taxonomy" id="1121424"/>
    <lineage>
        <taxon>Bacteria</taxon>
        <taxon>Bacillati</taxon>
        <taxon>Bacillota</taxon>
        <taxon>Clostridia</taxon>
        <taxon>Eubacteriales</taxon>
        <taxon>Desulfallaceae</taxon>
        <taxon>Desulfotruncus</taxon>
    </lineage>
</organism>
<dbReference type="Pfam" id="PF02597">
    <property type="entry name" value="ThiS"/>
    <property type="match status" value="1"/>
</dbReference>
<sequence>MQIILNGKAIDVEDGLSVADLVVQKKFNPNIIIVEYNHQLIKKDVWPEIKLQDEDRLEILQLLGGG</sequence>
<dbReference type="Gene3D" id="3.10.20.30">
    <property type="match status" value="1"/>
</dbReference>
<dbReference type="PANTHER" id="PTHR34472:SF1">
    <property type="entry name" value="SULFUR CARRIER PROTEIN THIS"/>
    <property type="match status" value="1"/>
</dbReference>